<accession>A0ABW8EVD2</accession>
<dbReference type="RefSeq" id="WP_402387752.1">
    <property type="nucleotide sequence ID" value="NZ_JBIUYY010000023.1"/>
</dbReference>
<evidence type="ECO:0000313" key="3">
    <source>
        <dbReference type="Proteomes" id="UP001617351"/>
    </source>
</evidence>
<organism evidence="2 3">
    <name type="scientific">Streptomyces toxytricini</name>
    <name type="common">Actinomyces toxytricini</name>
    <dbReference type="NCBI Taxonomy" id="67369"/>
    <lineage>
        <taxon>Bacteria</taxon>
        <taxon>Bacillati</taxon>
        <taxon>Actinomycetota</taxon>
        <taxon>Actinomycetes</taxon>
        <taxon>Kitasatosporales</taxon>
        <taxon>Streptomycetaceae</taxon>
        <taxon>Streptomyces</taxon>
    </lineage>
</organism>
<feature type="region of interest" description="Disordered" evidence="1">
    <location>
        <begin position="1"/>
        <end position="22"/>
    </location>
</feature>
<protein>
    <submittedName>
        <fullName evidence="2">Uncharacterized protein</fullName>
    </submittedName>
</protein>
<reference evidence="2 3" key="1">
    <citation type="submission" date="2024-10" db="EMBL/GenBank/DDBJ databases">
        <title>The Natural Products Discovery Center: Release of the First 8490 Sequenced Strains for Exploring Actinobacteria Biosynthetic Diversity.</title>
        <authorList>
            <person name="Kalkreuter E."/>
            <person name="Kautsar S.A."/>
            <person name="Yang D."/>
            <person name="Bader C.D."/>
            <person name="Teijaro C.N."/>
            <person name="Fluegel L."/>
            <person name="Davis C.M."/>
            <person name="Simpson J.R."/>
            <person name="Lauterbach L."/>
            <person name="Steele A.D."/>
            <person name="Gui C."/>
            <person name="Meng S."/>
            <person name="Li G."/>
            <person name="Viehrig K."/>
            <person name="Ye F."/>
            <person name="Su P."/>
            <person name="Kiefer A.F."/>
            <person name="Nichols A."/>
            <person name="Cepeda A.J."/>
            <person name="Yan W."/>
            <person name="Fan B."/>
            <person name="Jiang Y."/>
            <person name="Adhikari A."/>
            <person name="Zheng C.-J."/>
            <person name="Schuster L."/>
            <person name="Cowan T.M."/>
            <person name="Smanski M.J."/>
            <person name="Chevrette M.G."/>
            <person name="De Carvalho L.P.S."/>
            <person name="Shen B."/>
        </authorList>
    </citation>
    <scope>NUCLEOTIDE SEQUENCE [LARGE SCALE GENOMIC DNA]</scope>
    <source>
        <strain evidence="2 3">NPDC087220</strain>
    </source>
</reference>
<gene>
    <name evidence="2" type="ORF">ACIO7M_32860</name>
</gene>
<dbReference type="EMBL" id="JBIUYY010000023">
    <property type="protein sequence ID" value="MFJ2825865.1"/>
    <property type="molecule type" value="Genomic_DNA"/>
</dbReference>
<keyword evidence="3" id="KW-1185">Reference proteome</keyword>
<evidence type="ECO:0000256" key="1">
    <source>
        <dbReference type="SAM" id="MobiDB-lite"/>
    </source>
</evidence>
<name>A0ABW8EVD2_STRT5</name>
<dbReference type="Proteomes" id="UP001617351">
    <property type="component" value="Unassembled WGS sequence"/>
</dbReference>
<proteinExistence type="predicted"/>
<comment type="caution">
    <text evidence="2">The sequence shown here is derived from an EMBL/GenBank/DDBJ whole genome shotgun (WGS) entry which is preliminary data.</text>
</comment>
<evidence type="ECO:0000313" key="2">
    <source>
        <dbReference type="EMBL" id="MFJ2825865.1"/>
    </source>
</evidence>
<sequence>MALKANSPDEATARDKAAEMAQEDEHLLRLTAAGAIRPDYRVDAGPWDGGRWLAVR</sequence>
<feature type="compositionally biased region" description="Basic and acidic residues" evidence="1">
    <location>
        <begin position="11"/>
        <end position="22"/>
    </location>
</feature>